<sequence>MSDSLTIYKQIYPTQCAKLSQMGYRSLINIRPDLETEHQPSSEALSVAAQQEDLAYVHIPFDEERLSRATVVRFAEQYHALPKPIMLFCGSGHRAKLLYQSALMQGLL</sequence>
<dbReference type="Proteomes" id="UP000442109">
    <property type="component" value="Unassembled WGS sequence"/>
</dbReference>
<dbReference type="GO" id="GO:0016787">
    <property type="term" value="F:hydrolase activity"/>
    <property type="evidence" value="ECO:0007669"/>
    <property type="project" value="InterPro"/>
</dbReference>
<evidence type="ECO:0000313" key="2">
    <source>
        <dbReference type="EMBL" id="MUG32734.1"/>
    </source>
</evidence>
<organism evidence="2 3">
    <name type="scientific">Psychrobacter sanguinis</name>
    <dbReference type="NCBI Taxonomy" id="861445"/>
    <lineage>
        <taxon>Bacteria</taxon>
        <taxon>Pseudomonadati</taxon>
        <taxon>Pseudomonadota</taxon>
        <taxon>Gammaproteobacteria</taxon>
        <taxon>Moraxellales</taxon>
        <taxon>Moraxellaceae</taxon>
        <taxon>Psychrobacter</taxon>
    </lineage>
</organism>
<comment type="caution">
    <text evidence="2">The sequence shown here is derived from an EMBL/GenBank/DDBJ whole genome shotgun (WGS) entry which is preliminary data.</text>
</comment>
<name>A0A844M1Q8_9GAMM</name>
<protein>
    <recommendedName>
        <fullName evidence="1">Beta-lactamase hydrolase-like protein phosphatase-like domain-containing protein</fullName>
    </recommendedName>
</protein>
<evidence type="ECO:0000259" key="1">
    <source>
        <dbReference type="Pfam" id="PF04273"/>
    </source>
</evidence>
<proteinExistence type="predicted"/>
<dbReference type="OrthoDB" id="9802771at2"/>
<dbReference type="InterPro" id="IPR005939">
    <property type="entry name" value="BLH_phosphatase-like"/>
</dbReference>
<reference evidence="2 3" key="1">
    <citation type="journal article" date="2019" name="PLoS ONE">
        <title>Pup mortality in New Zealand sea lions (Phocarctos hookeri) at Enderby Island, Auckland Islands, 2013-18.</title>
        <authorList>
            <person name="Michael S.A."/>
            <person name="Hayman D.T.S."/>
            <person name="Gray R."/>
            <person name="Zhang J."/>
            <person name="Rogers L."/>
            <person name="Roe W.D."/>
        </authorList>
    </citation>
    <scope>NUCLEOTIDE SEQUENCE [LARGE SCALE GENOMIC DNA]</scope>
    <source>
        <strain evidence="2 3">SM868</strain>
    </source>
</reference>
<dbReference type="Pfam" id="PF04273">
    <property type="entry name" value="BLH_phosphatase"/>
    <property type="match status" value="1"/>
</dbReference>
<dbReference type="RefSeq" id="WP_011961445.1">
    <property type="nucleotide sequence ID" value="NZ_WFKQ01000006.1"/>
</dbReference>
<accession>A0A844M1Q8</accession>
<evidence type="ECO:0000313" key="3">
    <source>
        <dbReference type="Proteomes" id="UP000442109"/>
    </source>
</evidence>
<dbReference type="Gene3D" id="3.90.190.10">
    <property type="entry name" value="Protein tyrosine phosphatase superfamily"/>
    <property type="match status" value="1"/>
</dbReference>
<gene>
    <name evidence="2" type="ORF">GB996_07970</name>
</gene>
<dbReference type="EMBL" id="WFKQ01000006">
    <property type="protein sequence ID" value="MUG32734.1"/>
    <property type="molecule type" value="Genomic_DNA"/>
</dbReference>
<feature type="domain" description="Beta-lactamase hydrolase-like protein phosphatase-like" evidence="1">
    <location>
        <begin position="2"/>
        <end position="99"/>
    </location>
</feature>
<dbReference type="AlphaFoldDB" id="A0A844M1Q8"/>
<dbReference type="InterPro" id="IPR029021">
    <property type="entry name" value="Prot-tyrosine_phosphatase-like"/>
</dbReference>
<keyword evidence="3" id="KW-1185">Reference proteome</keyword>